<accession>A0A388TEV4</accession>
<organism evidence="2 3">
    <name type="scientific">Termititenax aidoneus</name>
    <dbReference type="NCBI Taxonomy" id="2218524"/>
    <lineage>
        <taxon>Bacteria</taxon>
        <taxon>Bacillati</taxon>
        <taxon>Candidatus Margulisiibacteriota</taxon>
        <taxon>Candidatus Termititenacia</taxon>
        <taxon>Candidatus Termititenacales</taxon>
        <taxon>Candidatus Termititenacaceae</taxon>
        <taxon>Candidatus Termititenax</taxon>
    </lineage>
</organism>
<sequence>PEEGALVYDNNLTVTGRAQNSSTVALGVDPLAVGEDGLFSGIFNVPKSGRNQLTVTARDAAGAQVSQTVNFVKLITFPDIQNHWAQREIEYLAALGYLTAYQTGFFVPDNTISRGEMATILVRATQTPATQFSAYTDSSFRDVPKNYWALGYIESAHKKGLVIGYPRKFYRPTNTITRAEAIMTLMRLANIPPAAVYGPVDIDVPETHWAAGYISAFKTSGLMPSAWQGQQRFYPNQPITRAEVAAILARVGRINTEIEALLGAKTSWSQTIGQPYSALAAPLSPAADGTAVDGSAVIMAVVSPRDALPDNDVIITVVSMQRLRHAGVFLPDNTELPLQYNPSADLW</sequence>
<feature type="domain" description="SLH" evidence="1">
    <location>
        <begin position="200"/>
        <end position="262"/>
    </location>
</feature>
<comment type="caution">
    <text evidence="2">The sequence shown here is derived from an EMBL/GenBank/DDBJ whole genome shotgun (WGS) entry which is preliminary data.</text>
</comment>
<dbReference type="Pfam" id="PF00395">
    <property type="entry name" value="SLH"/>
    <property type="match status" value="3"/>
</dbReference>
<evidence type="ECO:0000259" key="1">
    <source>
        <dbReference type="PROSITE" id="PS51272"/>
    </source>
</evidence>
<feature type="non-terminal residue" evidence="2">
    <location>
        <position position="1"/>
    </location>
</feature>
<dbReference type="PROSITE" id="PS51272">
    <property type="entry name" value="SLH"/>
    <property type="match status" value="3"/>
</dbReference>
<evidence type="ECO:0000313" key="3">
    <source>
        <dbReference type="Proteomes" id="UP000269352"/>
    </source>
</evidence>
<gene>
    <name evidence="2" type="ORF">NO1_2171</name>
</gene>
<dbReference type="EMBL" id="BGZN01000163">
    <property type="protein sequence ID" value="GBR75116.1"/>
    <property type="molecule type" value="Genomic_DNA"/>
</dbReference>
<protein>
    <submittedName>
        <fullName evidence="2">Protein S-layer homology domain</fullName>
    </submittedName>
</protein>
<dbReference type="Proteomes" id="UP000269352">
    <property type="component" value="Unassembled WGS sequence"/>
</dbReference>
<keyword evidence="3" id="KW-1185">Reference proteome</keyword>
<feature type="domain" description="SLH" evidence="1">
    <location>
        <begin position="136"/>
        <end position="199"/>
    </location>
</feature>
<feature type="domain" description="SLH" evidence="1">
    <location>
        <begin position="72"/>
        <end position="135"/>
    </location>
</feature>
<dbReference type="InterPro" id="IPR013783">
    <property type="entry name" value="Ig-like_fold"/>
</dbReference>
<dbReference type="Gene3D" id="2.60.40.10">
    <property type="entry name" value="Immunoglobulins"/>
    <property type="match status" value="1"/>
</dbReference>
<name>A0A388TEV4_TERA1</name>
<proteinExistence type="predicted"/>
<dbReference type="PANTHER" id="PTHR43308">
    <property type="entry name" value="OUTER MEMBRANE PROTEIN ALPHA-RELATED"/>
    <property type="match status" value="1"/>
</dbReference>
<dbReference type="PANTHER" id="PTHR43308:SF5">
    <property type="entry name" value="S-LAYER PROTEIN _ PEPTIDOGLYCAN ENDO-BETA-N-ACETYLGLUCOSAMINIDASE"/>
    <property type="match status" value="1"/>
</dbReference>
<dbReference type="InterPro" id="IPR051465">
    <property type="entry name" value="Cell_Envelope_Struct_Comp"/>
</dbReference>
<dbReference type="InterPro" id="IPR001119">
    <property type="entry name" value="SLH_dom"/>
</dbReference>
<evidence type="ECO:0000313" key="2">
    <source>
        <dbReference type="EMBL" id="GBR75116.1"/>
    </source>
</evidence>
<reference evidence="2 3" key="1">
    <citation type="journal article" date="2019" name="ISME J.">
        <title>Genome analyses of uncultured TG2/ZB3 bacteria in 'Margulisbacteria' specifically attached to ectosymbiotic spirochetes of protists in the termite gut.</title>
        <authorList>
            <person name="Utami Y.D."/>
            <person name="Kuwahara H."/>
            <person name="Igai K."/>
            <person name="Murakami T."/>
            <person name="Sugaya K."/>
            <person name="Morikawa T."/>
            <person name="Nagura Y."/>
            <person name="Yuki M."/>
            <person name="Deevong P."/>
            <person name="Inoue T."/>
            <person name="Kihara K."/>
            <person name="Lo N."/>
            <person name="Yamada A."/>
            <person name="Ohkuma M."/>
            <person name="Hongoh Y."/>
        </authorList>
    </citation>
    <scope>NUCLEOTIDE SEQUENCE [LARGE SCALE GENOMIC DNA]</scope>
    <source>
        <strain evidence="2">NkOx7-01</strain>
    </source>
</reference>
<dbReference type="AlphaFoldDB" id="A0A388TEV4"/>